<dbReference type="Proteomes" id="UP000053815">
    <property type="component" value="Unassembled WGS sequence"/>
</dbReference>
<dbReference type="EMBL" id="DF836488">
    <property type="protein sequence ID" value="GAN08309.1"/>
    <property type="molecule type" value="Genomic_DNA"/>
</dbReference>
<organism evidence="1">
    <name type="scientific">Mucor ambiguus</name>
    <dbReference type="NCBI Taxonomy" id="91626"/>
    <lineage>
        <taxon>Eukaryota</taxon>
        <taxon>Fungi</taxon>
        <taxon>Fungi incertae sedis</taxon>
        <taxon>Mucoromycota</taxon>
        <taxon>Mucoromycotina</taxon>
        <taxon>Mucoromycetes</taxon>
        <taxon>Mucorales</taxon>
        <taxon>Mucorineae</taxon>
        <taxon>Mucoraceae</taxon>
        <taxon>Mucor</taxon>
    </lineage>
</organism>
<proteinExistence type="predicted"/>
<reference evidence="1" key="1">
    <citation type="submission" date="2014-09" db="EMBL/GenBank/DDBJ databases">
        <title>Draft genome sequence of an oleaginous Mucoromycotina fungus Mucor ambiguus NBRC6742.</title>
        <authorList>
            <person name="Takeda I."/>
            <person name="Yamane N."/>
            <person name="Morita T."/>
            <person name="Tamano K."/>
            <person name="Machida M."/>
            <person name="Baker S."/>
            <person name="Koike H."/>
        </authorList>
    </citation>
    <scope>NUCLEOTIDE SEQUENCE</scope>
    <source>
        <strain evidence="1">NBRC 6742</strain>
    </source>
</reference>
<protein>
    <submittedName>
        <fullName evidence="1">Uncharacterized protein</fullName>
    </submittedName>
</protein>
<dbReference type="AlphaFoldDB" id="A0A0C9MLC5"/>
<gene>
    <name evidence="1" type="ORF">MAM1_0199d07818</name>
</gene>
<sequence>MKKRIIKALKVYQHFFEEKRISLSEDEFLYLLIRPLLKIVFKDVQDITIIWYLQAEKREHAHDLLISHYSGEKSLECAAKRMNDENPAPTST</sequence>
<evidence type="ECO:0000313" key="1">
    <source>
        <dbReference type="EMBL" id="GAN08309.1"/>
    </source>
</evidence>
<accession>A0A0C9MLC5</accession>
<keyword evidence="2" id="KW-1185">Reference proteome</keyword>
<evidence type="ECO:0000313" key="2">
    <source>
        <dbReference type="Proteomes" id="UP000053815"/>
    </source>
</evidence>
<name>A0A0C9MLC5_9FUNG</name>